<name>U4LPX6_PYROM</name>
<gene>
    <name evidence="1" type="ORF">PCON_03465</name>
</gene>
<evidence type="ECO:0000313" key="1">
    <source>
        <dbReference type="EMBL" id="CCX16720.1"/>
    </source>
</evidence>
<protein>
    <submittedName>
        <fullName evidence="1">Uncharacterized protein</fullName>
    </submittedName>
</protein>
<dbReference type="AlphaFoldDB" id="U4LPX6"/>
<dbReference type="Proteomes" id="UP000018144">
    <property type="component" value="Unassembled WGS sequence"/>
</dbReference>
<reference evidence="1 2" key="1">
    <citation type="journal article" date="2013" name="PLoS Genet.">
        <title>The genome and development-dependent transcriptomes of Pyronema confluens: a window into fungal evolution.</title>
        <authorList>
            <person name="Traeger S."/>
            <person name="Altegoer F."/>
            <person name="Freitag M."/>
            <person name="Gabaldon T."/>
            <person name="Kempken F."/>
            <person name="Kumar A."/>
            <person name="Marcet-Houben M."/>
            <person name="Poggeler S."/>
            <person name="Stajich J.E."/>
            <person name="Nowrousian M."/>
        </authorList>
    </citation>
    <scope>NUCLEOTIDE SEQUENCE [LARGE SCALE GENOMIC DNA]</scope>
    <source>
        <strain evidence="2">CBS 100304</strain>
        <tissue evidence="1">Vegetative mycelium</tissue>
    </source>
</reference>
<evidence type="ECO:0000313" key="2">
    <source>
        <dbReference type="Proteomes" id="UP000018144"/>
    </source>
</evidence>
<dbReference type="EMBL" id="HF936505">
    <property type="protein sequence ID" value="CCX16720.1"/>
    <property type="molecule type" value="Genomic_DNA"/>
</dbReference>
<sequence length="64" mass="6984">MSCCPRIPVVDNAAALPGDKCHRHHLALEVLLAPAQYVTWSNVITRCFRSHITACLDSLAKPDG</sequence>
<accession>U4LPX6</accession>
<keyword evidence="2" id="KW-1185">Reference proteome</keyword>
<organism evidence="1 2">
    <name type="scientific">Pyronema omphalodes (strain CBS 100304)</name>
    <name type="common">Pyronema confluens</name>
    <dbReference type="NCBI Taxonomy" id="1076935"/>
    <lineage>
        <taxon>Eukaryota</taxon>
        <taxon>Fungi</taxon>
        <taxon>Dikarya</taxon>
        <taxon>Ascomycota</taxon>
        <taxon>Pezizomycotina</taxon>
        <taxon>Pezizomycetes</taxon>
        <taxon>Pezizales</taxon>
        <taxon>Pyronemataceae</taxon>
        <taxon>Pyronema</taxon>
    </lineage>
</organism>
<proteinExistence type="predicted"/>